<evidence type="ECO:0000313" key="2">
    <source>
        <dbReference type="EMBL" id="VVA89627.1"/>
    </source>
</evidence>
<evidence type="ECO:0000259" key="1">
    <source>
        <dbReference type="Pfam" id="PF08268"/>
    </source>
</evidence>
<keyword evidence="3" id="KW-1185">Reference proteome</keyword>
<sequence>MCVLEEAFTRERIYMSFPYHQDPQNPHTRVEKFNIKWLSGLGIWVVDSELDHDPPAPTVTTAYRILNSTNGLMLFEYGLYSFYHIIWNPTLRQHVVLPESNIFPPVVSFIGYDPIDQKYKVLSMSGHSDYGTHAAEYLKVFTLGAKEKWGKIEIHPRLYEHIRATRGNMDSRQISVRGGICINGVLYYYLVERDFIVSLIDVRAETFAKIIKPEGVCDVDIRDVTCAMINYKGKLAWSCTRTSSLWVLEDAQKQEWSLRPLDGQIKNSSRHYFCGVTQGHEAIFMPKKKKQPF</sequence>
<evidence type="ECO:0000313" key="3">
    <source>
        <dbReference type="Proteomes" id="UP000489600"/>
    </source>
</evidence>
<reference evidence="2" key="1">
    <citation type="submission" date="2019-07" db="EMBL/GenBank/DDBJ databases">
        <authorList>
            <person name="Dittberner H."/>
        </authorList>
    </citation>
    <scope>NUCLEOTIDE SEQUENCE [LARGE SCALE GENOMIC DNA]</scope>
</reference>
<proteinExistence type="predicted"/>
<dbReference type="Pfam" id="PF08268">
    <property type="entry name" value="FBA_3"/>
    <property type="match status" value="1"/>
</dbReference>
<dbReference type="NCBIfam" id="TIGR01640">
    <property type="entry name" value="F_box_assoc_1"/>
    <property type="match status" value="1"/>
</dbReference>
<dbReference type="EMBL" id="CABITT030000001">
    <property type="protein sequence ID" value="VVA89627.1"/>
    <property type="molecule type" value="Genomic_DNA"/>
</dbReference>
<feature type="domain" description="F-box associated beta-propeller type 3" evidence="1">
    <location>
        <begin position="60"/>
        <end position="293"/>
    </location>
</feature>
<accession>A0A565ALU9</accession>
<dbReference type="AlphaFoldDB" id="A0A565ALU9"/>
<dbReference type="InterPro" id="IPR013187">
    <property type="entry name" value="F-box-assoc_dom_typ3"/>
</dbReference>
<comment type="caution">
    <text evidence="2">The sequence shown here is derived from an EMBL/GenBank/DDBJ whole genome shotgun (WGS) entry which is preliminary data.</text>
</comment>
<name>A0A565ALU9_9BRAS</name>
<dbReference type="Proteomes" id="UP000489600">
    <property type="component" value="Unassembled WGS sequence"/>
</dbReference>
<gene>
    <name evidence="2" type="ORF">ANE_LOCUS72</name>
</gene>
<dbReference type="OrthoDB" id="1932945at2759"/>
<dbReference type="PANTHER" id="PTHR31111:SF43">
    <property type="entry name" value="F-BOX ASSOCIATED UBIQUITINATION EFFECTOR FAMILY PROTEIN"/>
    <property type="match status" value="1"/>
</dbReference>
<organism evidence="2 3">
    <name type="scientific">Arabis nemorensis</name>
    <dbReference type="NCBI Taxonomy" id="586526"/>
    <lineage>
        <taxon>Eukaryota</taxon>
        <taxon>Viridiplantae</taxon>
        <taxon>Streptophyta</taxon>
        <taxon>Embryophyta</taxon>
        <taxon>Tracheophyta</taxon>
        <taxon>Spermatophyta</taxon>
        <taxon>Magnoliopsida</taxon>
        <taxon>eudicotyledons</taxon>
        <taxon>Gunneridae</taxon>
        <taxon>Pentapetalae</taxon>
        <taxon>rosids</taxon>
        <taxon>malvids</taxon>
        <taxon>Brassicales</taxon>
        <taxon>Brassicaceae</taxon>
        <taxon>Arabideae</taxon>
        <taxon>Arabis</taxon>
    </lineage>
</organism>
<dbReference type="InterPro" id="IPR017451">
    <property type="entry name" value="F-box-assoc_interact_dom"/>
</dbReference>
<dbReference type="PANTHER" id="PTHR31111">
    <property type="entry name" value="BNAA05G37150D PROTEIN-RELATED"/>
    <property type="match status" value="1"/>
</dbReference>
<protein>
    <recommendedName>
        <fullName evidence="1">F-box associated beta-propeller type 3 domain-containing protein</fullName>
    </recommendedName>
</protein>